<sequence>MWRQYMNVIDEKAADVVHILDRYHVMKKFGDGLNKVRVEEAGS</sequence>
<protein>
    <recommendedName>
        <fullName evidence="1">Transposase IS204/IS1001/IS1096/IS1165 DDE domain-containing protein</fullName>
    </recommendedName>
</protein>
<evidence type="ECO:0000259" key="1">
    <source>
        <dbReference type="Pfam" id="PF01610"/>
    </source>
</evidence>
<feature type="domain" description="Transposase IS204/IS1001/IS1096/IS1165 DDE" evidence="1">
    <location>
        <begin position="1"/>
        <end position="41"/>
    </location>
</feature>
<comment type="caution">
    <text evidence="2">The sequence shown here is derived from an EMBL/GenBank/DDBJ whole genome shotgun (WGS) entry which is preliminary data.</text>
</comment>
<dbReference type="Proteomes" id="UP000007993">
    <property type="component" value="Unassembled WGS sequence"/>
</dbReference>
<evidence type="ECO:0000313" key="2">
    <source>
        <dbReference type="EMBL" id="EKK00634.1"/>
    </source>
</evidence>
<proteinExistence type="predicted"/>
<gene>
    <name evidence="2" type="ORF">RBSH_04081</name>
</gene>
<evidence type="ECO:0000313" key="3">
    <source>
        <dbReference type="Proteomes" id="UP000007993"/>
    </source>
</evidence>
<organism evidence="2 3">
    <name type="scientific">Rhodopirellula baltica SH28</name>
    <dbReference type="NCBI Taxonomy" id="993517"/>
    <lineage>
        <taxon>Bacteria</taxon>
        <taxon>Pseudomonadati</taxon>
        <taxon>Planctomycetota</taxon>
        <taxon>Planctomycetia</taxon>
        <taxon>Pirellulales</taxon>
        <taxon>Pirellulaceae</taxon>
        <taxon>Rhodopirellula</taxon>
    </lineage>
</organism>
<dbReference type="AlphaFoldDB" id="K5DCS8"/>
<dbReference type="EMBL" id="AMCW01000117">
    <property type="protein sequence ID" value="EKK00634.1"/>
    <property type="molecule type" value="Genomic_DNA"/>
</dbReference>
<reference evidence="2 3" key="1">
    <citation type="journal article" date="2013" name="Mar. Genomics">
        <title>Expression of sulfatases in Rhodopirellula baltica and the diversity of sulfatases in the genus Rhodopirellula.</title>
        <authorList>
            <person name="Wegner C.E."/>
            <person name="Richter-Heitmann T."/>
            <person name="Klindworth A."/>
            <person name="Klockow C."/>
            <person name="Richter M."/>
            <person name="Achstetter T."/>
            <person name="Glockner F.O."/>
            <person name="Harder J."/>
        </authorList>
    </citation>
    <scope>NUCLEOTIDE SEQUENCE [LARGE SCALE GENOMIC DNA]</scope>
    <source>
        <strain evidence="2 3">SH28</strain>
    </source>
</reference>
<dbReference type="Pfam" id="PF01610">
    <property type="entry name" value="DDE_Tnp_ISL3"/>
    <property type="match status" value="1"/>
</dbReference>
<accession>K5DCS8</accession>
<name>K5DCS8_RHOBT</name>
<dbReference type="PATRIC" id="fig|993517.3.peg.4433"/>
<dbReference type="InterPro" id="IPR002560">
    <property type="entry name" value="Transposase_DDE"/>
</dbReference>